<dbReference type="InterPro" id="IPR036388">
    <property type="entry name" value="WH-like_DNA-bd_sf"/>
</dbReference>
<accession>A0ABV9QPQ2</accession>
<dbReference type="RefSeq" id="WP_380019065.1">
    <property type="nucleotide sequence ID" value="NZ_JBHSHD010000003.1"/>
</dbReference>
<proteinExistence type="predicted"/>
<dbReference type="SUPFAM" id="SSF46785">
    <property type="entry name" value="Winged helix' DNA-binding domain"/>
    <property type="match status" value="1"/>
</dbReference>
<dbReference type="Proteomes" id="UP001595886">
    <property type="component" value="Unassembled WGS sequence"/>
</dbReference>
<name>A0ABV9QPQ2_9GAMM</name>
<dbReference type="Gene3D" id="1.10.10.10">
    <property type="entry name" value="Winged helix-like DNA-binding domain superfamily/Winged helix DNA-binding domain"/>
    <property type="match status" value="1"/>
</dbReference>
<organism evidence="1 2">
    <name type="scientific">Dokdonella ginsengisoli</name>
    <dbReference type="NCBI Taxonomy" id="363846"/>
    <lineage>
        <taxon>Bacteria</taxon>
        <taxon>Pseudomonadati</taxon>
        <taxon>Pseudomonadota</taxon>
        <taxon>Gammaproteobacteria</taxon>
        <taxon>Lysobacterales</taxon>
        <taxon>Rhodanobacteraceae</taxon>
        <taxon>Dokdonella</taxon>
    </lineage>
</organism>
<sequence>MISHLTDDPLAERIRECVLELLRERGPGHSICPSEAARALAVRVGGRWQDLMRPVRAVAVSLAQAGIIEAIQNEIAVDLRDVRGPVRLRLRHLPGRRTHYAA</sequence>
<evidence type="ECO:0000313" key="1">
    <source>
        <dbReference type="EMBL" id="MFC4819308.1"/>
    </source>
</evidence>
<gene>
    <name evidence="1" type="ORF">ACFO6Q_03180</name>
</gene>
<dbReference type="InterPro" id="IPR021660">
    <property type="entry name" value="DUF3253"/>
</dbReference>
<reference evidence="2" key="1">
    <citation type="journal article" date="2019" name="Int. J. Syst. Evol. Microbiol.">
        <title>The Global Catalogue of Microorganisms (GCM) 10K type strain sequencing project: providing services to taxonomists for standard genome sequencing and annotation.</title>
        <authorList>
            <consortium name="The Broad Institute Genomics Platform"/>
            <consortium name="The Broad Institute Genome Sequencing Center for Infectious Disease"/>
            <person name="Wu L."/>
            <person name="Ma J."/>
        </authorList>
    </citation>
    <scope>NUCLEOTIDE SEQUENCE [LARGE SCALE GENOMIC DNA]</scope>
    <source>
        <strain evidence="2">CCUG 30340</strain>
    </source>
</reference>
<protein>
    <submittedName>
        <fullName evidence="1">DUF3253 domain-containing protein</fullName>
    </submittedName>
</protein>
<comment type="caution">
    <text evidence="1">The sequence shown here is derived from an EMBL/GenBank/DDBJ whole genome shotgun (WGS) entry which is preliminary data.</text>
</comment>
<dbReference type="EMBL" id="JBHSHD010000003">
    <property type="protein sequence ID" value="MFC4819308.1"/>
    <property type="molecule type" value="Genomic_DNA"/>
</dbReference>
<evidence type="ECO:0000313" key="2">
    <source>
        <dbReference type="Proteomes" id="UP001595886"/>
    </source>
</evidence>
<dbReference type="Pfam" id="PF11625">
    <property type="entry name" value="DUF3253"/>
    <property type="match status" value="1"/>
</dbReference>
<dbReference type="InterPro" id="IPR036390">
    <property type="entry name" value="WH_DNA-bd_sf"/>
</dbReference>
<keyword evidence="2" id="KW-1185">Reference proteome</keyword>